<dbReference type="GO" id="GO:0005524">
    <property type="term" value="F:ATP binding"/>
    <property type="evidence" value="ECO:0007669"/>
    <property type="project" value="UniProtKB-KW"/>
</dbReference>
<dbReference type="CDD" id="cd03230">
    <property type="entry name" value="ABC_DR_subfamily_A"/>
    <property type="match status" value="1"/>
</dbReference>
<keyword evidence="1" id="KW-0813">Transport</keyword>
<dbReference type="InterPro" id="IPR003593">
    <property type="entry name" value="AAA+_ATPase"/>
</dbReference>
<dbReference type="PANTHER" id="PTHR42939:SF1">
    <property type="entry name" value="ABC TRANSPORTER ATP-BINDING PROTEIN ALBC-RELATED"/>
    <property type="match status" value="1"/>
</dbReference>
<dbReference type="Gene3D" id="3.40.50.300">
    <property type="entry name" value="P-loop containing nucleotide triphosphate hydrolases"/>
    <property type="match status" value="1"/>
</dbReference>
<gene>
    <name evidence="5" type="ORF">E0485_23415</name>
</gene>
<reference evidence="5 6" key="1">
    <citation type="submission" date="2019-03" db="EMBL/GenBank/DDBJ databases">
        <authorList>
            <person name="Kim M.K.M."/>
        </authorList>
    </citation>
    <scope>NUCLEOTIDE SEQUENCE [LARGE SCALE GENOMIC DNA]</scope>
    <source>
        <strain evidence="5 6">18JY21-1</strain>
    </source>
</reference>
<evidence type="ECO:0000313" key="6">
    <source>
        <dbReference type="Proteomes" id="UP000295418"/>
    </source>
</evidence>
<dbReference type="OrthoDB" id="2353216at2"/>
<keyword evidence="2" id="KW-0547">Nucleotide-binding</keyword>
<evidence type="ECO:0000259" key="4">
    <source>
        <dbReference type="PROSITE" id="PS50893"/>
    </source>
</evidence>
<dbReference type="SUPFAM" id="SSF52540">
    <property type="entry name" value="P-loop containing nucleoside triphosphate hydrolases"/>
    <property type="match status" value="1"/>
</dbReference>
<dbReference type="PROSITE" id="PS00211">
    <property type="entry name" value="ABC_TRANSPORTER_1"/>
    <property type="match status" value="1"/>
</dbReference>
<dbReference type="EMBL" id="SKFG01000045">
    <property type="protein sequence ID" value="TCZ70219.1"/>
    <property type="molecule type" value="Genomic_DNA"/>
</dbReference>
<proteinExistence type="predicted"/>
<evidence type="ECO:0000256" key="1">
    <source>
        <dbReference type="ARBA" id="ARBA00022448"/>
    </source>
</evidence>
<sequence length="239" mass="26445">MGNEMIDMQGVSQKIGKQLIVEPFDYKLEQGQVLALCGGNGAGKSTIIRMLVGISQPTTGTVEVGGVKWKQDRKRYAENIGYMPDDFNFGATLTAWETIRFYAQLKGIKDARALETLELVDLAEVRHKKVAAFSKGMRQRLLFAQALLAKPALLVMDEPTNGLDPYWTATFAQLVLQLKAEGHTIVFSTHQLDVAAEAADEAIFLNHGRILSQGRVSEYRQANGEHGLHQVFTQLIANQ</sequence>
<accession>A0A4R4DY21</accession>
<dbReference type="Proteomes" id="UP000295418">
    <property type="component" value="Unassembled WGS sequence"/>
</dbReference>
<evidence type="ECO:0000256" key="2">
    <source>
        <dbReference type="ARBA" id="ARBA00022741"/>
    </source>
</evidence>
<name>A0A4R4DY21_9BACL</name>
<dbReference type="Pfam" id="PF00005">
    <property type="entry name" value="ABC_tran"/>
    <property type="match status" value="1"/>
</dbReference>
<organism evidence="5 6">
    <name type="scientific">Paenibacillus albiflavus</name>
    <dbReference type="NCBI Taxonomy" id="2545760"/>
    <lineage>
        <taxon>Bacteria</taxon>
        <taxon>Bacillati</taxon>
        <taxon>Bacillota</taxon>
        <taxon>Bacilli</taxon>
        <taxon>Bacillales</taxon>
        <taxon>Paenibacillaceae</taxon>
        <taxon>Paenibacillus</taxon>
    </lineage>
</organism>
<dbReference type="InterPro" id="IPR027417">
    <property type="entry name" value="P-loop_NTPase"/>
</dbReference>
<dbReference type="SMART" id="SM00382">
    <property type="entry name" value="AAA"/>
    <property type="match status" value="1"/>
</dbReference>
<keyword evidence="3 5" id="KW-0067">ATP-binding</keyword>
<evidence type="ECO:0000256" key="3">
    <source>
        <dbReference type="ARBA" id="ARBA00022840"/>
    </source>
</evidence>
<keyword evidence="6" id="KW-1185">Reference proteome</keyword>
<dbReference type="InterPro" id="IPR003439">
    <property type="entry name" value="ABC_transporter-like_ATP-bd"/>
</dbReference>
<protein>
    <submittedName>
        <fullName evidence="5">ABC transporter ATP-binding protein</fullName>
    </submittedName>
</protein>
<dbReference type="GO" id="GO:0016887">
    <property type="term" value="F:ATP hydrolysis activity"/>
    <property type="evidence" value="ECO:0007669"/>
    <property type="project" value="InterPro"/>
</dbReference>
<comment type="caution">
    <text evidence="5">The sequence shown here is derived from an EMBL/GenBank/DDBJ whole genome shotgun (WGS) entry which is preliminary data.</text>
</comment>
<dbReference type="InterPro" id="IPR051782">
    <property type="entry name" value="ABC_Transporter_VariousFunc"/>
</dbReference>
<dbReference type="InterPro" id="IPR017871">
    <property type="entry name" value="ABC_transporter-like_CS"/>
</dbReference>
<dbReference type="AlphaFoldDB" id="A0A4R4DY21"/>
<evidence type="ECO:0000313" key="5">
    <source>
        <dbReference type="EMBL" id="TCZ70219.1"/>
    </source>
</evidence>
<dbReference type="PROSITE" id="PS50893">
    <property type="entry name" value="ABC_TRANSPORTER_2"/>
    <property type="match status" value="1"/>
</dbReference>
<dbReference type="RefSeq" id="WP_132420473.1">
    <property type="nucleotide sequence ID" value="NZ_SKFG01000045.1"/>
</dbReference>
<feature type="domain" description="ABC transporter" evidence="4">
    <location>
        <begin position="6"/>
        <end position="232"/>
    </location>
</feature>
<dbReference type="PANTHER" id="PTHR42939">
    <property type="entry name" value="ABC TRANSPORTER ATP-BINDING PROTEIN ALBC-RELATED"/>
    <property type="match status" value="1"/>
</dbReference>